<evidence type="ECO:0000313" key="9">
    <source>
        <dbReference type="Proteomes" id="UP000253975"/>
    </source>
</evidence>
<organism evidence="8 9">
    <name type="scientific">Slackia isoflavoniconvertens</name>
    <dbReference type="NCBI Taxonomy" id="572010"/>
    <lineage>
        <taxon>Bacteria</taxon>
        <taxon>Bacillati</taxon>
        <taxon>Actinomycetota</taxon>
        <taxon>Coriobacteriia</taxon>
        <taxon>Eggerthellales</taxon>
        <taxon>Eggerthellaceae</taxon>
        <taxon>Slackia</taxon>
    </lineage>
</organism>
<evidence type="ECO:0000256" key="3">
    <source>
        <dbReference type="ARBA" id="ARBA00022691"/>
    </source>
</evidence>
<dbReference type="RefSeq" id="WP_114615808.1">
    <property type="nucleotide sequence ID" value="NZ_PPTO01000010.1"/>
</dbReference>
<sequence>MSDEVWTIQAALDWCRGYLQRKGDENPRLSAEWLLCEACHMRRVELYVNFERPLSPDERATLRDWVARRGAGEPLQYITGEVAFRHIAVKVREGVLIPRPETEVLVSEALALLPAPERRRALDSTLTVDEFEELQAEAAAKADLEASGVVDGALPGQDGARGVGDEVERVADATIEASHEKADSSCDDVLYVADICTGSGCIACSIAFENPKTRVLACDIAPEAIALAKENVAALDLEKHVAVLQGDLGAPVGERFMGKLSLVVSNPPYIPTQVLDNMPTEVTEHEPELALDGGTDGLDLYRPLATWAIRALAAGGGFAVELHETCLDAAATFAESCGFTDIRIVDDLAGRPRVLTARKPNVVA</sequence>
<protein>
    <recommendedName>
        <fullName evidence="5">Release factor glutamine methyltransferase</fullName>
        <shortName evidence="5">RF MTase</shortName>
        <ecNumber evidence="5">2.1.1.297</ecNumber>
    </recommendedName>
    <alternativeName>
        <fullName evidence="5">N5-glutamine methyltransferase PrmC</fullName>
    </alternativeName>
    <alternativeName>
        <fullName evidence="5">Protein-(glutamine-N5) MTase PrmC</fullName>
    </alternativeName>
    <alternativeName>
        <fullName evidence="5">Protein-glutamine N-methyltransferase PrmC</fullName>
    </alternativeName>
</protein>
<evidence type="ECO:0000313" key="8">
    <source>
        <dbReference type="EMBL" id="RDB58005.1"/>
    </source>
</evidence>
<feature type="domain" description="Release factor glutamine methyltransferase N-terminal" evidence="7">
    <location>
        <begin position="11"/>
        <end position="80"/>
    </location>
</feature>
<feature type="binding site" evidence="5">
    <location>
        <position position="219"/>
    </location>
    <ligand>
        <name>S-adenosyl-L-methionine</name>
        <dbReference type="ChEBI" id="CHEBI:59789"/>
    </ligand>
</feature>
<dbReference type="InterPro" id="IPR050320">
    <property type="entry name" value="N5-glutamine_MTase"/>
</dbReference>
<comment type="function">
    <text evidence="5">Methylates the class 1 translation termination release factors RF1/PrfA and RF2/PrfB on the glutamine residue of the universally conserved GGQ motif.</text>
</comment>
<dbReference type="Proteomes" id="UP000253975">
    <property type="component" value="Unassembled WGS sequence"/>
</dbReference>
<dbReference type="HAMAP" id="MF_02126">
    <property type="entry name" value="RF_methyltr_PrmC"/>
    <property type="match status" value="1"/>
</dbReference>
<evidence type="ECO:0000256" key="1">
    <source>
        <dbReference type="ARBA" id="ARBA00022603"/>
    </source>
</evidence>
<name>A0A369LIP9_9ACTN</name>
<comment type="caution">
    <text evidence="8">The sequence shown here is derived from an EMBL/GenBank/DDBJ whole genome shotgun (WGS) entry which is preliminary data.</text>
</comment>
<dbReference type="Gene3D" id="1.10.8.10">
    <property type="entry name" value="DNA helicase RuvA subunit, C-terminal domain"/>
    <property type="match status" value="1"/>
</dbReference>
<dbReference type="InterPro" id="IPR040758">
    <property type="entry name" value="PrmC_N"/>
</dbReference>
<dbReference type="Gene3D" id="3.40.50.150">
    <property type="entry name" value="Vaccinia Virus protein VP39"/>
    <property type="match status" value="2"/>
</dbReference>
<accession>A0A369LIP9</accession>
<feature type="binding site" evidence="5">
    <location>
        <begin position="266"/>
        <end position="269"/>
    </location>
    <ligand>
        <name>substrate</name>
    </ligand>
</feature>
<proteinExistence type="inferred from homology"/>
<dbReference type="EC" id="2.1.1.297" evidence="5"/>
<comment type="similarity">
    <text evidence="5">Belongs to the protein N5-glutamine methyltransferase family. PrmC subfamily.</text>
</comment>
<dbReference type="InterPro" id="IPR019874">
    <property type="entry name" value="RF_methyltr_PrmC"/>
</dbReference>
<dbReference type="GO" id="GO:0032259">
    <property type="term" value="P:methylation"/>
    <property type="evidence" value="ECO:0007669"/>
    <property type="project" value="UniProtKB-KW"/>
</dbReference>
<dbReference type="EMBL" id="PPTO01000010">
    <property type="protein sequence ID" value="RDB58005.1"/>
    <property type="molecule type" value="Genomic_DNA"/>
</dbReference>
<dbReference type="InterPro" id="IPR002052">
    <property type="entry name" value="DNA_methylase_N6_adenine_CS"/>
</dbReference>
<feature type="domain" description="Methyltransferase small" evidence="6">
    <location>
        <begin position="192"/>
        <end position="270"/>
    </location>
</feature>
<feature type="binding site" evidence="5">
    <location>
        <position position="266"/>
    </location>
    <ligand>
        <name>S-adenosyl-L-methionine</name>
        <dbReference type="ChEBI" id="CHEBI:59789"/>
    </ligand>
</feature>
<dbReference type="PROSITE" id="PS00092">
    <property type="entry name" value="N6_MTASE"/>
    <property type="match status" value="1"/>
</dbReference>
<dbReference type="NCBIfam" id="TIGR00536">
    <property type="entry name" value="hemK_fam"/>
    <property type="match status" value="1"/>
</dbReference>
<dbReference type="CDD" id="cd02440">
    <property type="entry name" value="AdoMet_MTases"/>
    <property type="match status" value="1"/>
</dbReference>
<dbReference type="SUPFAM" id="SSF53335">
    <property type="entry name" value="S-adenosyl-L-methionine-dependent methyltransferases"/>
    <property type="match status" value="2"/>
</dbReference>
<keyword evidence="2 5" id="KW-0808">Transferase</keyword>
<dbReference type="PANTHER" id="PTHR18895:SF74">
    <property type="entry name" value="MTRF1L RELEASE FACTOR GLUTAMINE METHYLTRANSFERASE"/>
    <property type="match status" value="1"/>
</dbReference>
<dbReference type="InterPro" id="IPR029063">
    <property type="entry name" value="SAM-dependent_MTases_sf"/>
</dbReference>
<keyword evidence="1 5" id="KW-0489">Methyltransferase</keyword>
<evidence type="ECO:0000256" key="4">
    <source>
        <dbReference type="ARBA" id="ARBA00048391"/>
    </source>
</evidence>
<dbReference type="InterPro" id="IPR004556">
    <property type="entry name" value="HemK-like"/>
</dbReference>
<evidence type="ECO:0000256" key="2">
    <source>
        <dbReference type="ARBA" id="ARBA00022679"/>
    </source>
</evidence>
<dbReference type="Pfam" id="PF17827">
    <property type="entry name" value="PrmC_N"/>
    <property type="match status" value="1"/>
</dbReference>
<comment type="catalytic activity">
    <reaction evidence="4 5">
        <text>L-glutaminyl-[peptide chain release factor] + S-adenosyl-L-methionine = N(5)-methyl-L-glutaminyl-[peptide chain release factor] + S-adenosyl-L-homocysteine + H(+)</text>
        <dbReference type="Rhea" id="RHEA:42896"/>
        <dbReference type="Rhea" id="RHEA-COMP:10271"/>
        <dbReference type="Rhea" id="RHEA-COMP:10272"/>
        <dbReference type="ChEBI" id="CHEBI:15378"/>
        <dbReference type="ChEBI" id="CHEBI:30011"/>
        <dbReference type="ChEBI" id="CHEBI:57856"/>
        <dbReference type="ChEBI" id="CHEBI:59789"/>
        <dbReference type="ChEBI" id="CHEBI:61891"/>
        <dbReference type="EC" id="2.1.1.297"/>
    </reaction>
</comment>
<dbReference type="GO" id="GO:0102559">
    <property type="term" value="F:peptide chain release factor N(5)-glutamine methyltransferase activity"/>
    <property type="evidence" value="ECO:0007669"/>
    <property type="project" value="UniProtKB-EC"/>
</dbReference>
<dbReference type="AlphaFoldDB" id="A0A369LIP9"/>
<dbReference type="Pfam" id="PF05175">
    <property type="entry name" value="MTS"/>
    <property type="match status" value="1"/>
</dbReference>
<dbReference type="PANTHER" id="PTHR18895">
    <property type="entry name" value="HEMK METHYLTRANSFERASE"/>
    <property type="match status" value="1"/>
</dbReference>
<keyword evidence="3 5" id="KW-0949">S-adenosyl-L-methionine</keyword>
<dbReference type="GO" id="GO:0003676">
    <property type="term" value="F:nucleic acid binding"/>
    <property type="evidence" value="ECO:0007669"/>
    <property type="project" value="InterPro"/>
</dbReference>
<evidence type="ECO:0000259" key="7">
    <source>
        <dbReference type="Pfam" id="PF17827"/>
    </source>
</evidence>
<gene>
    <name evidence="5" type="primary">prmC</name>
    <name evidence="8" type="ORF">C1881_07020</name>
</gene>
<reference evidence="8 9" key="1">
    <citation type="journal article" date="2018" name="Elife">
        <title>Discovery and characterization of a prevalent human gut bacterial enzyme sufficient for the inactivation of a family of plant toxins.</title>
        <authorList>
            <person name="Koppel N."/>
            <person name="Bisanz J.E."/>
            <person name="Pandelia M.E."/>
            <person name="Turnbaugh P.J."/>
            <person name="Balskus E.P."/>
        </authorList>
    </citation>
    <scope>NUCLEOTIDE SEQUENCE [LARGE SCALE GENOMIC DNA]</scope>
    <source>
        <strain evidence="8 9">OB21 GAM31</strain>
    </source>
</reference>
<dbReference type="InterPro" id="IPR007848">
    <property type="entry name" value="Small_mtfrase_dom"/>
</dbReference>
<evidence type="ECO:0000256" key="5">
    <source>
        <dbReference type="HAMAP-Rule" id="MF_02126"/>
    </source>
</evidence>
<comment type="caution">
    <text evidence="5">Lacks conserved residue(s) required for the propagation of feature annotation.</text>
</comment>
<evidence type="ECO:0000259" key="6">
    <source>
        <dbReference type="Pfam" id="PF05175"/>
    </source>
</evidence>